<dbReference type="Pfam" id="PF17667">
    <property type="entry name" value="Pkinase_fungal"/>
    <property type="match status" value="1"/>
</dbReference>
<gene>
    <name evidence="3" type="ORF">GSI_05194</name>
</gene>
<dbReference type="OrthoDB" id="5592585at2759"/>
<dbReference type="Proteomes" id="UP000230002">
    <property type="component" value="Unassembled WGS sequence"/>
</dbReference>
<dbReference type="AlphaFoldDB" id="A0A2G8SFH5"/>
<feature type="region of interest" description="Disordered" evidence="1">
    <location>
        <begin position="426"/>
        <end position="455"/>
    </location>
</feature>
<organism evidence="3 4">
    <name type="scientific">Ganoderma sinense ZZ0214-1</name>
    <dbReference type="NCBI Taxonomy" id="1077348"/>
    <lineage>
        <taxon>Eukaryota</taxon>
        <taxon>Fungi</taxon>
        <taxon>Dikarya</taxon>
        <taxon>Basidiomycota</taxon>
        <taxon>Agaricomycotina</taxon>
        <taxon>Agaricomycetes</taxon>
        <taxon>Polyporales</taxon>
        <taxon>Polyporaceae</taxon>
        <taxon>Ganoderma</taxon>
    </lineage>
</organism>
<dbReference type="EMBL" id="AYKW01000010">
    <property type="protein sequence ID" value="PIL32491.1"/>
    <property type="molecule type" value="Genomic_DNA"/>
</dbReference>
<feature type="region of interest" description="Disordered" evidence="1">
    <location>
        <begin position="698"/>
        <end position="744"/>
    </location>
</feature>
<feature type="domain" description="Fungal-type protein kinase" evidence="2">
    <location>
        <begin position="166"/>
        <end position="596"/>
    </location>
</feature>
<feature type="region of interest" description="Disordered" evidence="1">
    <location>
        <begin position="760"/>
        <end position="794"/>
    </location>
</feature>
<reference evidence="3 4" key="1">
    <citation type="journal article" date="2015" name="Sci. Rep.">
        <title>Chromosome-level genome map provides insights into diverse defense mechanisms in the medicinal fungus Ganoderma sinense.</title>
        <authorList>
            <person name="Zhu Y."/>
            <person name="Xu J."/>
            <person name="Sun C."/>
            <person name="Zhou S."/>
            <person name="Xu H."/>
            <person name="Nelson D.R."/>
            <person name="Qian J."/>
            <person name="Song J."/>
            <person name="Luo H."/>
            <person name="Xiang L."/>
            <person name="Li Y."/>
            <person name="Xu Z."/>
            <person name="Ji A."/>
            <person name="Wang L."/>
            <person name="Lu S."/>
            <person name="Hayward A."/>
            <person name="Sun W."/>
            <person name="Li X."/>
            <person name="Schwartz D.C."/>
            <person name="Wang Y."/>
            <person name="Chen S."/>
        </authorList>
    </citation>
    <scope>NUCLEOTIDE SEQUENCE [LARGE SCALE GENOMIC DNA]</scope>
    <source>
        <strain evidence="3 4">ZZ0214-1</strain>
    </source>
</reference>
<feature type="region of interest" description="Disordered" evidence="1">
    <location>
        <begin position="161"/>
        <end position="189"/>
    </location>
</feature>
<protein>
    <recommendedName>
        <fullName evidence="2">Fungal-type protein kinase domain-containing protein</fullName>
    </recommendedName>
</protein>
<evidence type="ECO:0000256" key="1">
    <source>
        <dbReference type="SAM" id="MobiDB-lite"/>
    </source>
</evidence>
<proteinExistence type="predicted"/>
<keyword evidence="4" id="KW-1185">Reference proteome</keyword>
<dbReference type="PANTHER" id="PTHR38248:SF2">
    <property type="entry name" value="FUNK1 11"/>
    <property type="match status" value="1"/>
</dbReference>
<comment type="caution">
    <text evidence="3">The sequence shown here is derived from an EMBL/GenBank/DDBJ whole genome shotgun (WGS) entry which is preliminary data.</text>
</comment>
<evidence type="ECO:0000259" key="2">
    <source>
        <dbReference type="Pfam" id="PF17667"/>
    </source>
</evidence>
<evidence type="ECO:0000313" key="3">
    <source>
        <dbReference type="EMBL" id="PIL32491.1"/>
    </source>
</evidence>
<dbReference type="InterPro" id="IPR040976">
    <property type="entry name" value="Pkinase_fungal"/>
</dbReference>
<feature type="compositionally biased region" description="Basic and acidic residues" evidence="1">
    <location>
        <begin position="761"/>
        <end position="775"/>
    </location>
</feature>
<evidence type="ECO:0000313" key="4">
    <source>
        <dbReference type="Proteomes" id="UP000230002"/>
    </source>
</evidence>
<dbReference type="PANTHER" id="PTHR38248">
    <property type="entry name" value="FUNK1 6"/>
    <property type="match status" value="1"/>
</dbReference>
<accession>A0A2G8SFH5</accession>
<name>A0A2G8SFH5_9APHY</name>
<sequence>MSASAPVDAEETPCYPRSADSVNNSTGKVPLKHYRRQSTIDLSNRSVRANSVEEFLNGLLPFRPGRNSNLQRPTLATNPFEELEDADSLVEAEVVELFVDAVNSRGLIPGLVMARCENRPDPRNIDTTGQKIDAAFYHATNAPDDDCPHWADQAGCAEFKSGKTGNGKDPWSDVKGNPEPDAEERETNRGQAMTFAELVHAIQQRVFLFMLYVIGRRFRLLRWDRAGVIFSPLVDYFENPEPLLEFLWRLSHLGDTALGLDPSASRISHTGRDWKIMDRAAEDARYDFDHHERDLAVGEVVPEGFAWTYVREMFADSIADPEWPRYKLHVNVAPKTTRAFLVGKPVIRADGLVGPGTRWYVAFDCEERRFVWLKDSWRASYELVETEGNILATLKAAGVEHVPTLVCHGDVRKQVTLTAQWWIAQNPKDTAPEQAPPRRRRAKGNPQEQASAESGYRRDCPVRQLAHYRLVTEEVCMSLDQFQNGLQLVSLVLDCLTALHGAYENSSEKRLHRDVTDRSVLIYPKIETGKTGAKFIRWRGVLANWELSKAVAAALIARQPERNGSWQFMSVNLLSLSPMRFSIADDLESMVLVLIYHAIRYLSSSIEKNLVVANHLESCFDSYTVGGCKVLCSERKTETVKGGSLFYYLPGIGRRNLVFGSPLDELLGTILAWFSSHYKVTTWEAHIALHRSLARAQTHFQTPAKSSRSHSGDGLPRRQDEEPEPPLPPVPTPEDRELATKTSAHSSMISEFWNTIQSERWSARPSDRHSDRDRVPAGWLSKLDPVPNVSGETA</sequence>
<feature type="region of interest" description="Disordered" evidence="1">
    <location>
        <begin position="1"/>
        <end position="28"/>
    </location>
</feature>